<evidence type="ECO:0000256" key="2">
    <source>
        <dbReference type="SAM" id="MobiDB-lite"/>
    </source>
</evidence>
<dbReference type="Proteomes" id="UP001627154">
    <property type="component" value="Unassembled WGS sequence"/>
</dbReference>
<dbReference type="EMBL" id="JBJJXI010000025">
    <property type="protein sequence ID" value="KAL3404543.1"/>
    <property type="molecule type" value="Genomic_DNA"/>
</dbReference>
<dbReference type="AlphaFoldDB" id="A0ABD2XGR0"/>
<feature type="region of interest" description="Disordered" evidence="2">
    <location>
        <begin position="496"/>
        <end position="534"/>
    </location>
</feature>
<organism evidence="3 4">
    <name type="scientific">Trichogramma kaykai</name>
    <dbReference type="NCBI Taxonomy" id="54128"/>
    <lineage>
        <taxon>Eukaryota</taxon>
        <taxon>Metazoa</taxon>
        <taxon>Ecdysozoa</taxon>
        <taxon>Arthropoda</taxon>
        <taxon>Hexapoda</taxon>
        <taxon>Insecta</taxon>
        <taxon>Pterygota</taxon>
        <taxon>Neoptera</taxon>
        <taxon>Endopterygota</taxon>
        <taxon>Hymenoptera</taxon>
        <taxon>Apocrita</taxon>
        <taxon>Proctotrupomorpha</taxon>
        <taxon>Chalcidoidea</taxon>
        <taxon>Trichogrammatidae</taxon>
        <taxon>Trichogramma</taxon>
    </lineage>
</organism>
<reference evidence="3 4" key="1">
    <citation type="journal article" date="2024" name="bioRxiv">
        <title>A reference genome for Trichogramma kaykai: A tiny desert-dwelling parasitoid wasp with competing sex-ratio distorters.</title>
        <authorList>
            <person name="Culotta J."/>
            <person name="Lindsey A.R."/>
        </authorList>
    </citation>
    <scope>NUCLEOTIDE SEQUENCE [LARGE SCALE GENOMIC DNA]</scope>
    <source>
        <strain evidence="3 4">KSX58</strain>
    </source>
</reference>
<comment type="caution">
    <text evidence="3">The sequence shown here is derived from an EMBL/GenBank/DDBJ whole genome shotgun (WGS) entry which is preliminary data.</text>
</comment>
<feature type="coiled-coil region" evidence="1">
    <location>
        <begin position="147"/>
        <end position="396"/>
    </location>
</feature>
<name>A0ABD2XGR0_9HYME</name>
<proteinExistence type="predicted"/>
<dbReference type="InterPro" id="IPR039986">
    <property type="entry name" value="CFAP210"/>
</dbReference>
<sequence>MVKMRGCMPGGPHSTYYYGNKNQRTRALIVPKDEFQRYHEYALEDQRVALLAEREAKRIAELRKAAYEMTKNWEDTAENIANRKKQELLSRRQVEEAQRVKLMKELAAENAANRAQVLKEARELILQRKPQCRLINRALLVSEGYRVLETQKDAKREKENAERKLDEDWARHVIEDVEKYRLEEEEKREKRMRELKRHNEALDRQVQENRRSLKKLEESIRKAELEDIRNMSNEINEIKERELKLAREKREALNKMFDEAIEERKKYEKRVKEEEEFETKVVKIFNEMKTEMQRSLKEKIKAAKDERMRQIEVLAKRLEKIKKEKEERDASSEQHRDAIIKKLEEQKKLEDLEKIKLAKEKKEKARRDMQEQLKWLEEEQERKRKEEMDLQLWEALQRYKRDEFNKEWNQQKRLEEKSKRLTYGKILKKQMIEQEREKKKLAKEDDDSKAVKDMIDTANARVLAYGEKIMKESQGVRPTYPIVKAIEEFKRDVGLTRHKRDEEAADRTSVPKRDRGKRVVRPKVVEDQDAFQLG</sequence>
<protein>
    <recommendedName>
        <fullName evidence="5">Trichohyalin-plectin-homology domain-containing protein</fullName>
    </recommendedName>
</protein>
<dbReference type="PANTHER" id="PTHR28663">
    <property type="entry name" value="COILED-COIL DOMAIN-CONTAINING PROTEIN 173"/>
    <property type="match status" value="1"/>
</dbReference>
<feature type="compositionally biased region" description="Basic and acidic residues" evidence="2">
    <location>
        <begin position="496"/>
        <end position="513"/>
    </location>
</feature>
<evidence type="ECO:0000313" key="4">
    <source>
        <dbReference type="Proteomes" id="UP001627154"/>
    </source>
</evidence>
<keyword evidence="1" id="KW-0175">Coiled coil</keyword>
<evidence type="ECO:0008006" key="5">
    <source>
        <dbReference type="Google" id="ProtNLM"/>
    </source>
</evidence>
<evidence type="ECO:0000313" key="3">
    <source>
        <dbReference type="EMBL" id="KAL3404543.1"/>
    </source>
</evidence>
<accession>A0ABD2XGR0</accession>
<evidence type="ECO:0000256" key="1">
    <source>
        <dbReference type="SAM" id="Coils"/>
    </source>
</evidence>
<dbReference type="PANTHER" id="PTHR28663:SF1">
    <property type="entry name" value="CILIA- AND FLAGELLA- ASSOCIATED PROTEIN 210"/>
    <property type="match status" value="1"/>
</dbReference>
<gene>
    <name evidence="3" type="ORF">TKK_003002</name>
</gene>
<keyword evidence="4" id="KW-1185">Reference proteome</keyword>